<dbReference type="GO" id="GO:0005634">
    <property type="term" value="C:nucleus"/>
    <property type="evidence" value="ECO:0007669"/>
    <property type="project" value="UniProtKB-SubCell"/>
</dbReference>
<dbReference type="Pfam" id="PF00853">
    <property type="entry name" value="Runt"/>
    <property type="match status" value="1"/>
</dbReference>
<keyword evidence="7" id="KW-0812">Transmembrane</keyword>
<dbReference type="SUPFAM" id="SSF49417">
    <property type="entry name" value="p53-like transcription factors"/>
    <property type="match status" value="1"/>
</dbReference>
<comment type="subcellular location">
    <subcellularLocation>
        <location evidence="1">Nucleus</location>
    </subcellularLocation>
</comment>
<dbReference type="GO" id="GO:0001503">
    <property type="term" value="P:ossification"/>
    <property type="evidence" value="ECO:0007669"/>
    <property type="project" value="TreeGrafter"/>
</dbReference>
<dbReference type="AlphaFoldDB" id="A0A8C5DI76"/>
<dbReference type="Pfam" id="PF08504">
    <property type="entry name" value="RunxI"/>
    <property type="match status" value="1"/>
</dbReference>
<dbReference type="GO" id="GO:0005524">
    <property type="term" value="F:ATP binding"/>
    <property type="evidence" value="ECO:0007669"/>
    <property type="project" value="InterPro"/>
</dbReference>
<evidence type="ECO:0000256" key="2">
    <source>
        <dbReference type="ARBA" id="ARBA00023015"/>
    </source>
</evidence>
<dbReference type="GO" id="GO:0000981">
    <property type="term" value="F:DNA-binding transcription factor activity, RNA polymerase II-specific"/>
    <property type="evidence" value="ECO:0007669"/>
    <property type="project" value="TreeGrafter"/>
</dbReference>
<dbReference type="InterPro" id="IPR012346">
    <property type="entry name" value="p53/RUNT-type_TF_DNA-bd_sf"/>
</dbReference>
<feature type="compositionally biased region" description="Polar residues" evidence="6">
    <location>
        <begin position="187"/>
        <end position="230"/>
    </location>
</feature>
<sequence length="386" mass="42189">IINQSSSSSSHHIINISTISSPSSPSSPIIIIIIIIIIITSHIIIIIIIIITSSSSSSSHHHHHHHHQISFYEVVVLGDVSDGVPGNGHASNATAAIKNQVARFNDLRFVGRSGRGKSFTLTITVFSTIKITVDGPREPRRHRQKMDDVKSGSLAFSERLTELEQLRRNTIRATPTHHHLHHHHHLQQPSVSSRQNTSRQVGSSPSWSYDQSYPYPTSALSPPRSTTLSEMTLDRPFTSLPPSLTHVSLTREFTTPPQRRPPSPTRPPTTRYPTAPWASPWQQRRGTLPHVPPPPYAGNTPHPPTQSGPFQSTSSPYHLYYSTTSGSYQFSMMAGASGGGDPRSPPASTGSSLLHPTLPNHGHGVGVEVESSHSGSPTAEAVWRPY</sequence>
<dbReference type="GO" id="GO:0045595">
    <property type="term" value="P:regulation of cell differentiation"/>
    <property type="evidence" value="ECO:0007669"/>
    <property type="project" value="TreeGrafter"/>
</dbReference>
<name>A0A8C5DI76_GOUWI</name>
<dbReference type="GO" id="GO:0030182">
    <property type="term" value="P:neuron differentiation"/>
    <property type="evidence" value="ECO:0007669"/>
    <property type="project" value="TreeGrafter"/>
</dbReference>
<evidence type="ECO:0000313" key="9">
    <source>
        <dbReference type="Ensembl" id="ENSGWIP00000005705.1"/>
    </source>
</evidence>
<evidence type="ECO:0000256" key="1">
    <source>
        <dbReference type="ARBA" id="ARBA00004123"/>
    </source>
</evidence>
<feature type="region of interest" description="Disordered" evidence="6">
    <location>
        <begin position="334"/>
        <end position="386"/>
    </location>
</feature>
<dbReference type="GO" id="GO:0030097">
    <property type="term" value="P:hemopoiesis"/>
    <property type="evidence" value="ECO:0007669"/>
    <property type="project" value="TreeGrafter"/>
</dbReference>
<keyword evidence="4" id="KW-0804">Transcription</keyword>
<evidence type="ECO:0000256" key="4">
    <source>
        <dbReference type="ARBA" id="ARBA00023163"/>
    </source>
</evidence>
<evidence type="ECO:0000256" key="5">
    <source>
        <dbReference type="ARBA" id="ARBA00023242"/>
    </source>
</evidence>
<feature type="domain" description="Runt" evidence="8">
    <location>
        <begin position="92"/>
        <end position="141"/>
    </location>
</feature>
<keyword evidence="3" id="KW-0238">DNA-binding</keyword>
<evidence type="ECO:0000256" key="6">
    <source>
        <dbReference type="SAM" id="MobiDB-lite"/>
    </source>
</evidence>
<keyword evidence="2" id="KW-0805">Transcription regulation</keyword>
<dbReference type="PANTHER" id="PTHR11950">
    <property type="entry name" value="RUNT RELATED"/>
    <property type="match status" value="1"/>
</dbReference>
<feature type="compositionally biased region" description="Low complexity" evidence="6">
    <location>
        <begin position="366"/>
        <end position="376"/>
    </location>
</feature>
<dbReference type="Ensembl" id="ENSGWIT00000006228.1">
    <property type="protein sequence ID" value="ENSGWIP00000005705.1"/>
    <property type="gene ID" value="ENSGWIG00000003222.1"/>
</dbReference>
<evidence type="ECO:0000313" key="10">
    <source>
        <dbReference type="Proteomes" id="UP000694680"/>
    </source>
</evidence>
<dbReference type="PROSITE" id="PS51062">
    <property type="entry name" value="RUNT"/>
    <property type="match status" value="1"/>
</dbReference>
<dbReference type="Gene3D" id="2.60.40.720">
    <property type="match status" value="1"/>
</dbReference>
<dbReference type="InterPro" id="IPR013524">
    <property type="entry name" value="Runt_dom"/>
</dbReference>
<organism evidence="9 10">
    <name type="scientific">Gouania willdenowi</name>
    <name type="common">Blunt-snouted clingfish</name>
    <name type="synonym">Lepadogaster willdenowi</name>
    <dbReference type="NCBI Taxonomy" id="441366"/>
    <lineage>
        <taxon>Eukaryota</taxon>
        <taxon>Metazoa</taxon>
        <taxon>Chordata</taxon>
        <taxon>Craniata</taxon>
        <taxon>Vertebrata</taxon>
        <taxon>Euteleostomi</taxon>
        <taxon>Actinopterygii</taxon>
        <taxon>Neopterygii</taxon>
        <taxon>Teleostei</taxon>
        <taxon>Neoteleostei</taxon>
        <taxon>Acanthomorphata</taxon>
        <taxon>Ovalentaria</taxon>
        <taxon>Blenniimorphae</taxon>
        <taxon>Blenniiformes</taxon>
        <taxon>Gobiesocoidei</taxon>
        <taxon>Gobiesocidae</taxon>
        <taxon>Gobiesocinae</taxon>
        <taxon>Gouania</taxon>
    </lineage>
</organism>
<keyword evidence="5" id="KW-0539">Nucleus</keyword>
<reference evidence="9" key="2">
    <citation type="submission" date="2025-09" db="UniProtKB">
        <authorList>
            <consortium name="Ensembl"/>
        </authorList>
    </citation>
    <scope>IDENTIFICATION</scope>
</reference>
<keyword evidence="7" id="KW-1133">Transmembrane helix</keyword>
<dbReference type="InterPro" id="IPR013711">
    <property type="entry name" value="RunxI_C_dom"/>
</dbReference>
<dbReference type="PANTHER" id="PTHR11950:SF40">
    <property type="entry name" value="RUNT-RELATED TRANSCRIPTION FACTOR 1"/>
    <property type="match status" value="1"/>
</dbReference>
<dbReference type="GO" id="GO:0000978">
    <property type="term" value="F:RNA polymerase II cis-regulatory region sequence-specific DNA binding"/>
    <property type="evidence" value="ECO:0007669"/>
    <property type="project" value="TreeGrafter"/>
</dbReference>
<feature type="compositionally biased region" description="Pro residues" evidence="6">
    <location>
        <begin position="258"/>
        <end position="267"/>
    </location>
</feature>
<feature type="compositionally biased region" description="Polar residues" evidence="6">
    <location>
        <begin position="240"/>
        <end position="253"/>
    </location>
</feature>
<evidence type="ECO:0000256" key="7">
    <source>
        <dbReference type="SAM" id="Phobius"/>
    </source>
</evidence>
<dbReference type="InterPro" id="IPR000040">
    <property type="entry name" value="AML1_Runt"/>
</dbReference>
<dbReference type="Proteomes" id="UP000694680">
    <property type="component" value="Unassembled WGS sequence"/>
</dbReference>
<evidence type="ECO:0000256" key="3">
    <source>
        <dbReference type="ARBA" id="ARBA00023125"/>
    </source>
</evidence>
<dbReference type="PRINTS" id="PR00967">
    <property type="entry name" value="ONCOGENEAML1"/>
</dbReference>
<accession>A0A8C5DI76</accession>
<feature type="compositionally biased region" description="Basic residues" evidence="6">
    <location>
        <begin position="176"/>
        <end position="186"/>
    </location>
</feature>
<proteinExistence type="predicted"/>
<protein>
    <submittedName>
        <fullName evidence="9">RUNX family transcription factor 1</fullName>
    </submittedName>
</protein>
<feature type="region of interest" description="Disordered" evidence="6">
    <location>
        <begin position="176"/>
        <end position="312"/>
    </location>
</feature>
<dbReference type="InterPro" id="IPR008967">
    <property type="entry name" value="p53-like_TF_DNA-bd_sf"/>
</dbReference>
<feature type="transmembrane region" description="Helical" evidence="7">
    <location>
        <begin position="29"/>
        <end position="51"/>
    </location>
</feature>
<evidence type="ECO:0000259" key="8">
    <source>
        <dbReference type="PROSITE" id="PS51062"/>
    </source>
</evidence>
<keyword evidence="7" id="KW-0472">Membrane</keyword>
<reference evidence="9" key="1">
    <citation type="submission" date="2025-08" db="UniProtKB">
        <authorList>
            <consortium name="Ensembl"/>
        </authorList>
    </citation>
    <scope>IDENTIFICATION</scope>
</reference>
<feature type="compositionally biased region" description="Pro residues" evidence="6">
    <location>
        <begin position="290"/>
        <end position="306"/>
    </location>
</feature>
<keyword evidence="10" id="KW-1185">Reference proteome</keyword>
<dbReference type="GO" id="GO:0002062">
    <property type="term" value="P:chondrocyte differentiation"/>
    <property type="evidence" value="ECO:0007669"/>
    <property type="project" value="TreeGrafter"/>
</dbReference>